<feature type="signal peptide" evidence="1">
    <location>
        <begin position="1"/>
        <end position="19"/>
    </location>
</feature>
<evidence type="ECO:0000313" key="2">
    <source>
        <dbReference type="EMBL" id="KAJ3643373.1"/>
    </source>
</evidence>
<reference evidence="2" key="1">
    <citation type="journal article" date="2023" name="G3 (Bethesda)">
        <title>Whole genome assemblies of Zophobas morio and Tenebrio molitor.</title>
        <authorList>
            <person name="Kaur S."/>
            <person name="Stinson S.A."/>
            <person name="diCenzo G.C."/>
        </authorList>
    </citation>
    <scope>NUCLEOTIDE SEQUENCE</scope>
    <source>
        <strain evidence="2">QUZm001</strain>
    </source>
</reference>
<sequence>MHLVFVLPFVLTVINGSFAIESNFYMEENCANITGACVLESECPHSVPLPHKNQCPMQKKDGAVCCTDFPESELNCYQLHEACLDWCAKFLDRGRKGCPEGKTCCTLIF</sequence>
<evidence type="ECO:0000256" key="1">
    <source>
        <dbReference type="SAM" id="SignalP"/>
    </source>
</evidence>
<keyword evidence="1" id="KW-0732">Signal</keyword>
<dbReference type="Proteomes" id="UP001168821">
    <property type="component" value="Unassembled WGS sequence"/>
</dbReference>
<accession>A0AA38M4U0</accession>
<keyword evidence="3" id="KW-1185">Reference proteome</keyword>
<protein>
    <submittedName>
        <fullName evidence="2">Uncharacterized protein</fullName>
    </submittedName>
</protein>
<dbReference type="AlphaFoldDB" id="A0AA38M4U0"/>
<feature type="chain" id="PRO_5041438517" evidence="1">
    <location>
        <begin position="20"/>
        <end position="109"/>
    </location>
</feature>
<dbReference type="EMBL" id="JALNTZ010000008">
    <property type="protein sequence ID" value="KAJ3643373.1"/>
    <property type="molecule type" value="Genomic_DNA"/>
</dbReference>
<gene>
    <name evidence="2" type="ORF">Zmor_026088</name>
</gene>
<comment type="caution">
    <text evidence="2">The sequence shown here is derived from an EMBL/GenBank/DDBJ whole genome shotgun (WGS) entry which is preliminary data.</text>
</comment>
<proteinExistence type="predicted"/>
<organism evidence="2 3">
    <name type="scientific">Zophobas morio</name>
    <dbReference type="NCBI Taxonomy" id="2755281"/>
    <lineage>
        <taxon>Eukaryota</taxon>
        <taxon>Metazoa</taxon>
        <taxon>Ecdysozoa</taxon>
        <taxon>Arthropoda</taxon>
        <taxon>Hexapoda</taxon>
        <taxon>Insecta</taxon>
        <taxon>Pterygota</taxon>
        <taxon>Neoptera</taxon>
        <taxon>Endopterygota</taxon>
        <taxon>Coleoptera</taxon>
        <taxon>Polyphaga</taxon>
        <taxon>Cucujiformia</taxon>
        <taxon>Tenebrionidae</taxon>
        <taxon>Zophobas</taxon>
    </lineage>
</organism>
<name>A0AA38M4U0_9CUCU</name>
<evidence type="ECO:0000313" key="3">
    <source>
        <dbReference type="Proteomes" id="UP001168821"/>
    </source>
</evidence>